<gene>
    <name evidence="1" type="ORF">DW927_12320</name>
</gene>
<dbReference type="SUPFAM" id="SSF75712">
    <property type="entry name" value="Rad50 coiled-coil Zn hook"/>
    <property type="match status" value="1"/>
</dbReference>
<accession>A0A3R6DX18</accession>
<dbReference type="AlphaFoldDB" id="A0A3R6DX18"/>
<protein>
    <submittedName>
        <fullName evidence="1">Uncharacterized protein</fullName>
    </submittedName>
</protein>
<sequence length="191" mass="22080">MHNIHKVTYPENVNKKSVQQEWDNAAACAGKKEGASGLDKDIQWYDHICDNYEEAEEFITQHDSGWYDQLAVKYRTYPELSSKKMTDMKNRLEKAKARLDELNGFHFANAKSQYVGCKKCGSKLSLRYMKSNYCPLCKADLRPESKLASIKSVEDKIYKLALDIGKEERLLEKKSKAKSTVQWLVKVEYHS</sequence>
<reference evidence="1 2" key="1">
    <citation type="submission" date="2018-08" db="EMBL/GenBank/DDBJ databases">
        <title>A genome reference for cultivated species of the human gut microbiota.</title>
        <authorList>
            <person name="Zou Y."/>
            <person name="Xue W."/>
            <person name="Luo G."/>
        </authorList>
    </citation>
    <scope>NUCLEOTIDE SEQUENCE [LARGE SCALE GENOMIC DNA]</scope>
    <source>
        <strain evidence="1 2">AM43-11</strain>
    </source>
</reference>
<name>A0A3R6DX18_9FIRM</name>
<dbReference type="Proteomes" id="UP000284465">
    <property type="component" value="Unassembled WGS sequence"/>
</dbReference>
<comment type="caution">
    <text evidence="1">The sequence shown here is derived from an EMBL/GenBank/DDBJ whole genome shotgun (WGS) entry which is preliminary data.</text>
</comment>
<evidence type="ECO:0000313" key="2">
    <source>
        <dbReference type="Proteomes" id="UP000284465"/>
    </source>
</evidence>
<dbReference type="EMBL" id="QSFP01000013">
    <property type="protein sequence ID" value="RHA66315.1"/>
    <property type="molecule type" value="Genomic_DNA"/>
</dbReference>
<evidence type="ECO:0000313" key="1">
    <source>
        <dbReference type="EMBL" id="RHA66315.1"/>
    </source>
</evidence>
<organism evidence="1 2">
    <name type="scientific">Roseburia intestinalis</name>
    <dbReference type="NCBI Taxonomy" id="166486"/>
    <lineage>
        <taxon>Bacteria</taxon>
        <taxon>Bacillati</taxon>
        <taxon>Bacillota</taxon>
        <taxon>Clostridia</taxon>
        <taxon>Lachnospirales</taxon>
        <taxon>Lachnospiraceae</taxon>
        <taxon>Roseburia</taxon>
    </lineage>
</organism>
<proteinExistence type="predicted"/>